<comment type="caution">
    <text evidence="2">The sequence shown here is derived from an EMBL/GenBank/DDBJ whole genome shotgun (WGS) entry which is preliminary data.</text>
</comment>
<dbReference type="Proteomes" id="UP001230253">
    <property type="component" value="Unassembled WGS sequence"/>
</dbReference>
<feature type="chain" id="PRO_5045606129" evidence="1">
    <location>
        <begin position="26"/>
        <end position="208"/>
    </location>
</feature>
<keyword evidence="1" id="KW-0732">Signal</keyword>
<protein>
    <submittedName>
        <fullName evidence="2">Uncharacterized protein</fullName>
    </submittedName>
</protein>
<evidence type="ECO:0000313" key="3">
    <source>
        <dbReference type="Proteomes" id="UP001230253"/>
    </source>
</evidence>
<accession>A0ABU0CAV4</accession>
<evidence type="ECO:0000256" key="1">
    <source>
        <dbReference type="SAM" id="SignalP"/>
    </source>
</evidence>
<sequence length="208" mass="23201">MVVSGCRFLIVVAAVLTLTGASAIAQPRKDPDWPCIQPEVPTLSVVQVWTGPSVDEAVTAWRDDEAIAVLARRLAARRMPIEDAKAAIRDFSAGLDKSEKEARLTRLFAGIFATLNAERSEVMSGIKHYARRQKAMAEEIRTQQSTLSDLRQKSPDSEKAQELKTGLLVQVRIFNDRRHSLKYVCEVPSLIEQRLFALAREIQAELSD</sequence>
<feature type="signal peptide" evidence="1">
    <location>
        <begin position="1"/>
        <end position="25"/>
    </location>
</feature>
<proteinExistence type="predicted"/>
<dbReference type="RefSeq" id="WP_307155607.1">
    <property type="nucleotide sequence ID" value="NZ_JAUSUK010000002.1"/>
</dbReference>
<keyword evidence="3" id="KW-1185">Reference proteome</keyword>
<organism evidence="2 3">
    <name type="scientific">Rhodopseudomonas julia</name>
    <dbReference type="NCBI Taxonomy" id="200617"/>
    <lineage>
        <taxon>Bacteria</taxon>
        <taxon>Pseudomonadati</taxon>
        <taxon>Pseudomonadota</taxon>
        <taxon>Alphaproteobacteria</taxon>
        <taxon>Hyphomicrobiales</taxon>
        <taxon>Nitrobacteraceae</taxon>
        <taxon>Rhodopseudomonas</taxon>
    </lineage>
</organism>
<name>A0ABU0CAV4_9BRAD</name>
<reference evidence="2 3" key="1">
    <citation type="submission" date="2023-07" db="EMBL/GenBank/DDBJ databases">
        <title>Genomic Encyclopedia of Type Strains, Phase IV (KMG-IV): sequencing the most valuable type-strain genomes for metagenomic binning, comparative biology and taxonomic classification.</title>
        <authorList>
            <person name="Goeker M."/>
        </authorList>
    </citation>
    <scope>NUCLEOTIDE SEQUENCE [LARGE SCALE GENOMIC DNA]</scope>
    <source>
        <strain evidence="2 3">DSM 11549</strain>
    </source>
</reference>
<evidence type="ECO:0000313" key="2">
    <source>
        <dbReference type="EMBL" id="MDQ0327604.1"/>
    </source>
</evidence>
<dbReference type="EMBL" id="JAUSUK010000002">
    <property type="protein sequence ID" value="MDQ0327604.1"/>
    <property type="molecule type" value="Genomic_DNA"/>
</dbReference>
<gene>
    <name evidence="2" type="ORF">J2R99_003473</name>
</gene>